<dbReference type="EMBL" id="AP022587">
    <property type="protein sequence ID" value="BBY24569.1"/>
    <property type="molecule type" value="Genomic_DNA"/>
</dbReference>
<sequence length="258" mass="27236">MARPGLVLVHSGAHAADCWDLTIAELDRLAPELRVLAVELPGRGSSPADLAAVTVAGWVDSAVADIDAAGLDDVVVVGHSMGGLTVPGIVAKFGAARVREMILLAAFVPPQGASVIDTLRGPLAPLARSARRMHVPLPIFRAAAPFAFCTGMTRAQRALTRSRLCMESPNVVFEPADRGDLPAEVPRTWIMTLADRALSQRQQLGAIEALGGVDTMVCVDACHDVMFSCPSWLATTLADRCREYRSVPSGGTNTTICT</sequence>
<evidence type="ECO:0000259" key="1">
    <source>
        <dbReference type="Pfam" id="PF12697"/>
    </source>
</evidence>
<gene>
    <name evidence="2" type="ORF">MSTO_47740</name>
</gene>
<protein>
    <submittedName>
        <fullName evidence="2">Esterase</fullName>
    </submittedName>
</protein>
<dbReference type="AlphaFoldDB" id="A0A7I7QE54"/>
<dbReference type="InterPro" id="IPR029058">
    <property type="entry name" value="AB_hydrolase_fold"/>
</dbReference>
<dbReference type="InterPro" id="IPR000073">
    <property type="entry name" value="AB_hydrolase_1"/>
</dbReference>
<dbReference type="InterPro" id="IPR052897">
    <property type="entry name" value="Sec-Metab_Biosynth_Hydrolase"/>
</dbReference>
<dbReference type="PANTHER" id="PTHR37017">
    <property type="entry name" value="AB HYDROLASE-1 DOMAIN-CONTAINING PROTEIN-RELATED"/>
    <property type="match status" value="1"/>
</dbReference>
<evidence type="ECO:0000313" key="2">
    <source>
        <dbReference type="EMBL" id="BBY24569.1"/>
    </source>
</evidence>
<keyword evidence="3" id="KW-1185">Reference proteome</keyword>
<organism evidence="2 3">
    <name type="scientific">Mycobacterium stomatepiae</name>
    <dbReference type="NCBI Taxonomy" id="470076"/>
    <lineage>
        <taxon>Bacteria</taxon>
        <taxon>Bacillati</taxon>
        <taxon>Actinomycetota</taxon>
        <taxon>Actinomycetes</taxon>
        <taxon>Mycobacteriales</taxon>
        <taxon>Mycobacteriaceae</taxon>
        <taxon>Mycobacterium</taxon>
        <taxon>Mycobacterium simiae complex</taxon>
    </lineage>
</organism>
<dbReference type="KEGG" id="msto:MSTO_47740"/>
<dbReference type="Gene3D" id="3.40.50.1820">
    <property type="entry name" value="alpha/beta hydrolase"/>
    <property type="match status" value="1"/>
</dbReference>
<dbReference type="Proteomes" id="UP000467130">
    <property type="component" value="Chromosome"/>
</dbReference>
<dbReference type="Pfam" id="PF12697">
    <property type="entry name" value="Abhydrolase_6"/>
    <property type="match status" value="1"/>
</dbReference>
<reference evidence="2 3" key="1">
    <citation type="journal article" date="2019" name="Emerg. Microbes Infect.">
        <title>Comprehensive subspecies identification of 175 nontuberculous mycobacteria species based on 7547 genomic profiles.</title>
        <authorList>
            <person name="Matsumoto Y."/>
            <person name="Kinjo T."/>
            <person name="Motooka D."/>
            <person name="Nabeya D."/>
            <person name="Jung N."/>
            <person name="Uechi K."/>
            <person name="Horii T."/>
            <person name="Iida T."/>
            <person name="Fujita J."/>
            <person name="Nakamura S."/>
        </authorList>
    </citation>
    <scope>NUCLEOTIDE SEQUENCE [LARGE SCALE GENOMIC DNA]</scope>
    <source>
        <strain evidence="2 3">JCM 17783</strain>
    </source>
</reference>
<dbReference type="PANTHER" id="PTHR37017:SF11">
    <property type="entry name" value="ESTERASE_LIPASE_THIOESTERASE DOMAIN-CONTAINING PROTEIN"/>
    <property type="match status" value="1"/>
</dbReference>
<evidence type="ECO:0000313" key="3">
    <source>
        <dbReference type="Proteomes" id="UP000467130"/>
    </source>
</evidence>
<dbReference type="SUPFAM" id="SSF53474">
    <property type="entry name" value="alpha/beta-Hydrolases"/>
    <property type="match status" value="1"/>
</dbReference>
<name>A0A7I7QE54_9MYCO</name>
<dbReference type="RefSeq" id="WP_163792250.1">
    <property type="nucleotide sequence ID" value="NZ_AP022587.1"/>
</dbReference>
<proteinExistence type="predicted"/>
<feature type="domain" description="AB hydrolase-1" evidence="1">
    <location>
        <begin position="6"/>
        <end position="234"/>
    </location>
</feature>
<accession>A0A7I7QE54</accession>
<dbReference type="GO" id="GO:0003824">
    <property type="term" value="F:catalytic activity"/>
    <property type="evidence" value="ECO:0007669"/>
    <property type="project" value="UniProtKB-ARBA"/>
</dbReference>